<sequence>MERHDSFLGFLKTPVELLGTPSSVYDFIDCSALLCFCQLHCRKTPDGIAWRFNYPKDEQIQEDNKLTSRVRAIVIGVFMVPPSQAGKYDGTICSRIMRMPFTRQIIHWVKETFFKLMQMVGRQPNPSTSRWASSTPANLS</sequence>
<evidence type="ECO:0000313" key="1">
    <source>
        <dbReference type="EMBL" id="GIY92249.1"/>
    </source>
</evidence>
<comment type="caution">
    <text evidence="1">The sequence shown here is derived from an EMBL/GenBank/DDBJ whole genome shotgun (WGS) entry which is preliminary data.</text>
</comment>
<evidence type="ECO:0000313" key="2">
    <source>
        <dbReference type="Proteomes" id="UP001054945"/>
    </source>
</evidence>
<gene>
    <name evidence="1" type="ORF">CEXT_591731</name>
</gene>
<dbReference type="Proteomes" id="UP001054945">
    <property type="component" value="Unassembled WGS sequence"/>
</dbReference>
<organism evidence="1 2">
    <name type="scientific">Caerostris extrusa</name>
    <name type="common">Bark spider</name>
    <name type="synonym">Caerostris bankana</name>
    <dbReference type="NCBI Taxonomy" id="172846"/>
    <lineage>
        <taxon>Eukaryota</taxon>
        <taxon>Metazoa</taxon>
        <taxon>Ecdysozoa</taxon>
        <taxon>Arthropoda</taxon>
        <taxon>Chelicerata</taxon>
        <taxon>Arachnida</taxon>
        <taxon>Araneae</taxon>
        <taxon>Araneomorphae</taxon>
        <taxon>Entelegynae</taxon>
        <taxon>Araneoidea</taxon>
        <taxon>Araneidae</taxon>
        <taxon>Caerostris</taxon>
    </lineage>
</organism>
<dbReference type="AlphaFoldDB" id="A0AAV4XE33"/>
<keyword evidence="2" id="KW-1185">Reference proteome</keyword>
<dbReference type="EMBL" id="BPLR01000117">
    <property type="protein sequence ID" value="GIY92249.1"/>
    <property type="molecule type" value="Genomic_DNA"/>
</dbReference>
<name>A0AAV4XE33_CAEEX</name>
<protein>
    <submittedName>
        <fullName evidence="1">Uncharacterized protein</fullName>
    </submittedName>
</protein>
<reference evidence="1 2" key="1">
    <citation type="submission" date="2021-06" db="EMBL/GenBank/DDBJ databases">
        <title>Caerostris extrusa draft genome.</title>
        <authorList>
            <person name="Kono N."/>
            <person name="Arakawa K."/>
        </authorList>
    </citation>
    <scope>NUCLEOTIDE SEQUENCE [LARGE SCALE GENOMIC DNA]</scope>
</reference>
<accession>A0AAV4XE33</accession>
<proteinExistence type="predicted"/>